<accession>A0A377IUP8</accession>
<organism evidence="2 3">
    <name type="scientific">Avibacterium paragallinarum</name>
    <name type="common">Haemophilus gallinarum</name>
    <dbReference type="NCBI Taxonomy" id="728"/>
    <lineage>
        <taxon>Bacteria</taxon>
        <taxon>Pseudomonadati</taxon>
        <taxon>Pseudomonadota</taxon>
        <taxon>Gammaproteobacteria</taxon>
        <taxon>Pasteurellales</taxon>
        <taxon>Pasteurellaceae</taxon>
        <taxon>Avibacterium</taxon>
    </lineage>
</organism>
<proteinExistence type="predicted"/>
<dbReference type="AlphaFoldDB" id="A0A377IUP8"/>
<protein>
    <submittedName>
        <fullName evidence="2">Uncharacterized protein</fullName>
    </submittedName>
</protein>
<dbReference type="Proteomes" id="UP000254465">
    <property type="component" value="Unassembled WGS sequence"/>
</dbReference>
<dbReference type="RefSeq" id="WP_017807184.1">
    <property type="nucleotide sequence ID" value="NZ_PQVK01000006.1"/>
</dbReference>
<reference evidence="2 3" key="1">
    <citation type="submission" date="2018-06" db="EMBL/GenBank/DDBJ databases">
        <authorList>
            <consortium name="Pathogen Informatics"/>
            <person name="Doyle S."/>
        </authorList>
    </citation>
    <scope>NUCLEOTIDE SEQUENCE [LARGE SCALE GENOMIC DNA]</scope>
    <source>
        <strain evidence="2 3">NCTC11296</strain>
    </source>
</reference>
<feature type="region of interest" description="Disordered" evidence="1">
    <location>
        <begin position="159"/>
        <end position="179"/>
    </location>
</feature>
<evidence type="ECO:0000313" key="3">
    <source>
        <dbReference type="Proteomes" id="UP000254465"/>
    </source>
</evidence>
<evidence type="ECO:0000256" key="1">
    <source>
        <dbReference type="SAM" id="MobiDB-lite"/>
    </source>
</evidence>
<gene>
    <name evidence="2" type="ORF">NCTC11296_03043</name>
</gene>
<dbReference type="EMBL" id="UGHK01000003">
    <property type="protein sequence ID" value="STO91913.1"/>
    <property type="molecule type" value="Genomic_DNA"/>
</dbReference>
<sequence length="179" mass="19125">MKLLPAEVKSWDGVKMRIAIPGYTDGADQFPEAEICYPLADRPADTGYKILPGDAIWIMFNGGDENSPIVMGFRNKNTGLNKDKRFLEHKNFETKAENVMKESAKTHEITATDLFTVTSGKIVFNAPVQINGALSASGDVSIEGGFNAKGNISTEGNINATGDIHSRGSITDSDGDGGA</sequence>
<evidence type="ECO:0000313" key="2">
    <source>
        <dbReference type="EMBL" id="STO91913.1"/>
    </source>
</evidence>
<name>A0A377IUP8_AVIPA</name>